<organism evidence="1 2">
    <name type="scientific">Fuscibacter oryzae</name>
    <dbReference type="NCBI Taxonomy" id="2803939"/>
    <lineage>
        <taxon>Bacteria</taxon>
        <taxon>Pseudomonadati</taxon>
        <taxon>Pseudomonadota</taxon>
        <taxon>Alphaproteobacteria</taxon>
        <taxon>Rhodobacterales</taxon>
        <taxon>Paracoccaceae</taxon>
        <taxon>Fuscibacter</taxon>
    </lineage>
</organism>
<reference evidence="1" key="1">
    <citation type="submission" date="2021-01" db="EMBL/GenBank/DDBJ databases">
        <title>Genome seq and assembly of Tabrizicola sp. KVB23.</title>
        <authorList>
            <person name="Chhetri G."/>
        </authorList>
    </citation>
    <scope>NUCLEOTIDE SEQUENCE</scope>
    <source>
        <strain evidence="1">KVB23</strain>
    </source>
</reference>
<accession>A0A8J7SSW3</accession>
<protein>
    <submittedName>
        <fullName evidence="1">DUF721 domain-containing protein</fullName>
    </submittedName>
</protein>
<dbReference type="InterPro" id="IPR007922">
    <property type="entry name" value="DciA-like"/>
</dbReference>
<proteinExistence type="predicted"/>
<name>A0A8J7SSW3_9RHOB</name>
<sequence>MAKSPPPHSPFRRERGFEPASRLLAERIRTAGESRGFAVARLLTQWPEIAGEELARITRPVKISYGREGFGATLTLLTTGAVAPMVEMRKDHLRERVNAVYGYSAIARIHLTQTASTGFAEGQAQFAHAPKAPAAPDPVLVAKATETAAEIKDDGLRAALELLARNVLTRRNPKEGA</sequence>
<dbReference type="Pfam" id="PF05258">
    <property type="entry name" value="DciA"/>
    <property type="match status" value="1"/>
</dbReference>
<evidence type="ECO:0000313" key="1">
    <source>
        <dbReference type="EMBL" id="MBL4927047.1"/>
    </source>
</evidence>
<keyword evidence="2" id="KW-1185">Reference proteome</keyword>
<dbReference type="InterPro" id="IPR010593">
    <property type="entry name" value="DUF1159"/>
</dbReference>
<comment type="caution">
    <text evidence="1">The sequence shown here is derived from an EMBL/GenBank/DDBJ whole genome shotgun (WGS) entry which is preliminary data.</text>
</comment>
<dbReference type="AlphaFoldDB" id="A0A8J7SSW3"/>
<dbReference type="Proteomes" id="UP000619033">
    <property type="component" value="Unassembled WGS sequence"/>
</dbReference>
<dbReference type="PIRSF" id="PIRSF032064">
    <property type="entry name" value="UCP032064"/>
    <property type="match status" value="1"/>
</dbReference>
<gene>
    <name evidence="1" type="ORF">JI744_02900</name>
</gene>
<dbReference type="RefSeq" id="WP_202658155.1">
    <property type="nucleotide sequence ID" value="NZ_JAESVP010000001.1"/>
</dbReference>
<dbReference type="EMBL" id="JAESVP010000001">
    <property type="protein sequence ID" value="MBL4927047.1"/>
    <property type="molecule type" value="Genomic_DNA"/>
</dbReference>
<evidence type="ECO:0000313" key="2">
    <source>
        <dbReference type="Proteomes" id="UP000619033"/>
    </source>
</evidence>